<accession>A0A5C5ZGP5</accession>
<dbReference type="Gene3D" id="3.30.300.20">
    <property type="match status" value="1"/>
</dbReference>
<dbReference type="Pfam" id="PF02033">
    <property type="entry name" value="RBFA"/>
    <property type="match status" value="1"/>
</dbReference>
<dbReference type="GO" id="GO:0030490">
    <property type="term" value="P:maturation of SSU-rRNA"/>
    <property type="evidence" value="ECO:0007669"/>
    <property type="project" value="UniProtKB-UniRule"/>
</dbReference>
<feature type="region of interest" description="Disordered" evidence="3">
    <location>
        <begin position="111"/>
        <end position="144"/>
    </location>
</feature>
<evidence type="ECO:0000256" key="3">
    <source>
        <dbReference type="SAM" id="MobiDB-lite"/>
    </source>
</evidence>
<dbReference type="GO" id="GO:0005829">
    <property type="term" value="C:cytosol"/>
    <property type="evidence" value="ECO:0007669"/>
    <property type="project" value="TreeGrafter"/>
</dbReference>
<feature type="compositionally biased region" description="Acidic residues" evidence="3">
    <location>
        <begin position="112"/>
        <end position="123"/>
    </location>
</feature>
<reference evidence="4 5" key="1">
    <citation type="submission" date="2019-02" db="EMBL/GenBank/DDBJ databases">
        <title>Deep-cultivation of Planctomycetes and their phenomic and genomic characterization uncovers novel biology.</title>
        <authorList>
            <person name="Wiegand S."/>
            <person name="Jogler M."/>
            <person name="Boedeker C."/>
            <person name="Pinto D."/>
            <person name="Vollmers J."/>
            <person name="Rivas-Marin E."/>
            <person name="Kohn T."/>
            <person name="Peeters S.H."/>
            <person name="Heuer A."/>
            <person name="Rast P."/>
            <person name="Oberbeckmann S."/>
            <person name="Bunk B."/>
            <person name="Jeske O."/>
            <person name="Meyerdierks A."/>
            <person name="Storesund J.E."/>
            <person name="Kallscheuer N."/>
            <person name="Luecker S."/>
            <person name="Lage O.M."/>
            <person name="Pohl T."/>
            <person name="Merkel B.J."/>
            <person name="Hornburger P."/>
            <person name="Mueller R.-W."/>
            <person name="Bruemmer F."/>
            <person name="Labrenz M."/>
            <person name="Spormann A.M."/>
            <person name="Op Den Camp H."/>
            <person name="Overmann J."/>
            <person name="Amann R."/>
            <person name="Jetten M.S.M."/>
            <person name="Mascher T."/>
            <person name="Medema M.H."/>
            <person name="Devos D.P."/>
            <person name="Kaster A.-K."/>
            <person name="Ovreas L."/>
            <person name="Rohde M."/>
            <person name="Galperin M.Y."/>
            <person name="Jogler C."/>
        </authorList>
    </citation>
    <scope>NUCLEOTIDE SEQUENCE [LARGE SCALE GENOMIC DNA]</scope>
    <source>
        <strain evidence="4 5">Mal64</strain>
    </source>
</reference>
<dbReference type="InterPro" id="IPR023799">
    <property type="entry name" value="RbfA_dom_sf"/>
</dbReference>
<comment type="subunit">
    <text evidence="2">Monomer. Binds 30S ribosomal subunits, but not 50S ribosomal subunits or 70S ribosomes.</text>
</comment>
<keyword evidence="1 2" id="KW-0690">Ribosome biogenesis</keyword>
<dbReference type="GO" id="GO:0043024">
    <property type="term" value="F:ribosomal small subunit binding"/>
    <property type="evidence" value="ECO:0007669"/>
    <property type="project" value="TreeGrafter"/>
</dbReference>
<dbReference type="EMBL" id="SJPQ01000005">
    <property type="protein sequence ID" value="TWT86300.1"/>
    <property type="molecule type" value="Genomic_DNA"/>
</dbReference>
<keyword evidence="2" id="KW-0963">Cytoplasm</keyword>
<dbReference type="AlphaFoldDB" id="A0A5C5ZGP5"/>
<gene>
    <name evidence="2 4" type="primary">rbfA</name>
    <name evidence="4" type="ORF">Mal64_38400</name>
</gene>
<protein>
    <recommendedName>
        <fullName evidence="2">Ribosome-binding factor A</fullName>
    </recommendedName>
</protein>
<evidence type="ECO:0000313" key="5">
    <source>
        <dbReference type="Proteomes" id="UP000315440"/>
    </source>
</evidence>
<sequence length="144" mass="15286">MTSRRVLKAAEAIREVVGMAILTDLSDPRVEGVTVTGVEVSPDLRLAKVNVSVMGNDAAQSRCLHGLESAAGFLQSKLANRIDTRYTPKLKFVLDQGVKKSIAIAKALAEVLPEDEPATDDPPPEAPHADDAPPAETAEKDSDS</sequence>
<dbReference type="HAMAP" id="MF_00003">
    <property type="entry name" value="RbfA"/>
    <property type="match status" value="1"/>
</dbReference>
<comment type="similarity">
    <text evidence="2">Belongs to the RbfA family.</text>
</comment>
<dbReference type="PANTHER" id="PTHR33515:SF1">
    <property type="entry name" value="RIBOSOME-BINDING FACTOR A, CHLOROPLASTIC-RELATED"/>
    <property type="match status" value="1"/>
</dbReference>
<feature type="compositionally biased region" description="Basic and acidic residues" evidence="3">
    <location>
        <begin position="127"/>
        <end position="144"/>
    </location>
</feature>
<evidence type="ECO:0000256" key="2">
    <source>
        <dbReference type="HAMAP-Rule" id="MF_00003"/>
    </source>
</evidence>
<dbReference type="Proteomes" id="UP000315440">
    <property type="component" value="Unassembled WGS sequence"/>
</dbReference>
<comment type="function">
    <text evidence="2">One of several proteins that assist in the late maturation steps of the functional core of the 30S ribosomal subunit. Associates with free 30S ribosomal subunits (but not with 30S subunits that are part of 70S ribosomes or polysomes). Required for efficient processing of 16S rRNA. May interact with the 5'-terminal helix region of 16S rRNA.</text>
</comment>
<dbReference type="PANTHER" id="PTHR33515">
    <property type="entry name" value="RIBOSOME-BINDING FACTOR A, CHLOROPLASTIC-RELATED"/>
    <property type="match status" value="1"/>
</dbReference>
<evidence type="ECO:0000256" key="1">
    <source>
        <dbReference type="ARBA" id="ARBA00022517"/>
    </source>
</evidence>
<dbReference type="RefSeq" id="WP_146403317.1">
    <property type="nucleotide sequence ID" value="NZ_SJPQ01000005.1"/>
</dbReference>
<proteinExistence type="inferred from homology"/>
<dbReference type="InterPro" id="IPR000238">
    <property type="entry name" value="RbfA"/>
</dbReference>
<organism evidence="4 5">
    <name type="scientific">Pseudobythopirellula maris</name>
    <dbReference type="NCBI Taxonomy" id="2527991"/>
    <lineage>
        <taxon>Bacteria</taxon>
        <taxon>Pseudomonadati</taxon>
        <taxon>Planctomycetota</taxon>
        <taxon>Planctomycetia</taxon>
        <taxon>Pirellulales</taxon>
        <taxon>Lacipirellulaceae</taxon>
        <taxon>Pseudobythopirellula</taxon>
    </lineage>
</organism>
<evidence type="ECO:0000313" key="4">
    <source>
        <dbReference type="EMBL" id="TWT86300.1"/>
    </source>
</evidence>
<dbReference type="NCBIfam" id="TIGR00082">
    <property type="entry name" value="rbfA"/>
    <property type="match status" value="1"/>
</dbReference>
<comment type="subcellular location">
    <subcellularLocation>
        <location evidence="2">Cytoplasm</location>
    </subcellularLocation>
</comment>
<comment type="caution">
    <text evidence="4">The sequence shown here is derived from an EMBL/GenBank/DDBJ whole genome shotgun (WGS) entry which is preliminary data.</text>
</comment>
<name>A0A5C5ZGP5_9BACT</name>
<dbReference type="OrthoDB" id="307788at2"/>
<keyword evidence="5" id="KW-1185">Reference proteome</keyword>
<dbReference type="SUPFAM" id="SSF89919">
    <property type="entry name" value="Ribosome-binding factor A, RbfA"/>
    <property type="match status" value="1"/>
</dbReference>
<dbReference type="InterPro" id="IPR015946">
    <property type="entry name" value="KH_dom-like_a/b"/>
</dbReference>